<dbReference type="EMBL" id="CM055111">
    <property type="protein sequence ID" value="KAJ7520148.1"/>
    <property type="molecule type" value="Genomic_DNA"/>
</dbReference>
<comment type="caution">
    <text evidence="1">The sequence shown here is derived from an EMBL/GenBank/DDBJ whole genome shotgun (WGS) entry which is preliminary data.</text>
</comment>
<organism evidence="1 2">
    <name type="scientific">Diphasiastrum complanatum</name>
    <name type="common">Issler's clubmoss</name>
    <name type="synonym">Lycopodium complanatum</name>
    <dbReference type="NCBI Taxonomy" id="34168"/>
    <lineage>
        <taxon>Eukaryota</taxon>
        <taxon>Viridiplantae</taxon>
        <taxon>Streptophyta</taxon>
        <taxon>Embryophyta</taxon>
        <taxon>Tracheophyta</taxon>
        <taxon>Lycopodiopsida</taxon>
        <taxon>Lycopodiales</taxon>
        <taxon>Lycopodiaceae</taxon>
        <taxon>Lycopodioideae</taxon>
        <taxon>Diphasiastrum</taxon>
    </lineage>
</organism>
<proteinExistence type="predicted"/>
<accession>A0ACC2ARJ9</accession>
<reference evidence="2" key="1">
    <citation type="journal article" date="2024" name="Proc. Natl. Acad. Sci. U.S.A.">
        <title>Extraordinary preservation of gene collinearity over three hundred million years revealed in homosporous lycophytes.</title>
        <authorList>
            <person name="Li C."/>
            <person name="Wickell D."/>
            <person name="Kuo L.Y."/>
            <person name="Chen X."/>
            <person name="Nie B."/>
            <person name="Liao X."/>
            <person name="Peng D."/>
            <person name="Ji J."/>
            <person name="Jenkins J."/>
            <person name="Williams M."/>
            <person name="Shu S."/>
            <person name="Plott C."/>
            <person name="Barry K."/>
            <person name="Rajasekar S."/>
            <person name="Grimwood J."/>
            <person name="Han X."/>
            <person name="Sun S."/>
            <person name="Hou Z."/>
            <person name="He W."/>
            <person name="Dai G."/>
            <person name="Sun C."/>
            <person name="Schmutz J."/>
            <person name="Leebens-Mack J.H."/>
            <person name="Li F.W."/>
            <person name="Wang L."/>
        </authorList>
    </citation>
    <scope>NUCLEOTIDE SEQUENCE [LARGE SCALE GENOMIC DNA]</scope>
    <source>
        <strain evidence="2">cv. PW_Plant_1</strain>
    </source>
</reference>
<gene>
    <name evidence="1" type="ORF">O6H91_20G069100</name>
</gene>
<evidence type="ECO:0000313" key="2">
    <source>
        <dbReference type="Proteomes" id="UP001162992"/>
    </source>
</evidence>
<sequence length="332" mass="36540">MKVLVTGGTGYLGARIVHALVQSGYNVRVLVRRNSELHVLPPQVDLAYGDVLDLQSLVRACEGCEALIHTAALVNSWLPDPSQFHTVNVGGLKNIIQAVKSSKNIGKVVYTSSFFALGPTNADDVVDESQVHSRKCYCTEYERSKVEADDIAREAAKDFPLVIVYPGVIYGPGKLTRGNIVTEILVEHLSGRLPGFIGNGEDRFSYSHVDDVAYGHVAALEKGTPGEKYLLTGENASFVDVFQIVASLTGAKAPQWHIPFWILTICGYLLEIWARISGKPPLISTPVVKVLKRKWAYTCVKAKKELGYNPRPLKEGLAQLLMHLREEGFLRN</sequence>
<dbReference type="Proteomes" id="UP001162992">
    <property type="component" value="Chromosome 20"/>
</dbReference>
<keyword evidence="2" id="KW-1185">Reference proteome</keyword>
<evidence type="ECO:0000313" key="1">
    <source>
        <dbReference type="EMBL" id="KAJ7520148.1"/>
    </source>
</evidence>
<name>A0ACC2ARJ9_DIPCM</name>
<protein>
    <submittedName>
        <fullName evidence="1">Uncharacterized protein</fullName>
    </submittedName>
</protein>